<dbReference type="Pfam" id="PF03449">
    <property type="entry name" value="GreA_GreB_N"/>
    <property type="match status" value="1"/>
</dbReference>
<dbReference type="Gene3D" id="1.10.287.180">
    <property type="entry name" value="Transcription elongation factor, GreA/GreB, N-terminal domain"/>
    <property type="match status" value="1"/>
</dbReference>
<dbReference type="Gene3D" id="3.10.50.30">
    <property type="entry name" value="Transcription elongation factor, GreA/GreB, C-terminal domain"/>
    <property type="match status" value="1"/>
</dbReference>
<evidence type="ECO:0000256" key="2">
    <source>
        <dbReference type="ARBA" id="ARBA00023015"/>
    </source>
</evidence>
<keyword evidence="6" id="KW-0648">Protein biosynthesis</keyword>
<proteinExistence type="inferred from homology"/>
<dbReference type="GO" id="GO:0003746">
    <property type="term" value="F:translation elongation factor activity"/>
    <property type="evidence" value="ECO:0007669"/>
    <property type="project" value="UniProtKB-KW"/>
</dbReference>
<dbReference type="AlphaFoldDB" id="A0A0G1YFK5"/>
<dbReference type="Proteomes" id="UP000033870">
    <property type="component" value="Unassembled WGS sequence"/>
</dbReference>
<dbReference type="PIRSF" id="PIRSF006092">
    <property type="entry name" value="GreA_GreB"/>
    <property type="match status" value="1"/>
</dbReference>
<comment type="similarity">
    <text evidence="1">Belongs to the GreA/GreB family.</text>
</comment>
<keyword evidence="2" id="KW-0805">Transcription regulation</keyword>
<keyword evidence="6" id="KW-0251">Elongation factor</keyword>
<dbReference type="InterPro" id="IPR023459">
    <property type="entry name" value="Tscrpt_elong_fac_GreA/B_fam"/>
</dbReference>
<gene>
    <name evidence="6" type="ORF">UY92_C0011G0007</name>
</gene>
<dbReference type="InterPro" id="IPR036805">
    <property type="entry name" value="Tscrpt_elong_fac_GreA/B_N_sf"/>
</dbReference>
<evidence type="ECO:0000259" key="4">
    <source>
        <dbReference type="Pfam" id="PF01272"/>
    </source>
</evidence>
<dbReference type="GO" id="GO:0003677">
    <property type="term" value="F:DNA binding"/>
    <property type="evidence" value="ECO:0007669"/>
    <property type="project" value="InterPro"/>
</dbReference>
<dbReference type="EMBL" id="LCRX01000011">
    <property type="protein sequence ID" value="KKW41985.1"/>
    <property type="molecule type" value="Genomic_DNA"/>
</dbReference>
<dbReference type="GO" id="GO:0070063">
    <property type="term" value="F:RNA polymerase binding"/>
    <property type="evidence" value="ECO:0007669"/>
    <property type="project" value="InterPro"/>
</dbReference>
<dbReference type="PROSITE" id="PS00830">
    <property type="entry name" value="GREAB_2"/>
    <property type="match status" value="1"/>
</dbReference>
<dbReference type="STRING" id="1619044.UY92_C0011G0007"/>
<reference evidence="6 7" key="1">
    <citation type="journal article" date="2015" name="Nature">
        <title>rRNA introns, odd ribosomes, and small enigmatic genomes across a large radiation of phyla.</title>
        <authorList>
            <person name="Brown C.T."/>
            <person name="Hug L.A."/>
            <person name="Thomas B.C."/>
            <person name="Sharon I."/>
            <person name="Castelle C.J."/>
            <person name="Singh A."/>
            <person name="Wilkins M.J."/>
            <person name="Williams K.H."/>
            <person name="Banfield J.F."/>
        </authorList>
    </citation>
    <scope>NUCLEOTIDE SEQUENCE [LARGE SCALE GENOMIC DNA]</scope>
</reference>
<dbReference type="GO" id="GO:0006354">
    <property type="term" value="P:DNA-templated transcription elongation"/>
    <property type="evidence" value="ECO:0007669"/>
    <property type="project" value="TreeGrafter"/>
</dbReference>
<dbReference type="PANTHER" id="PTHR30437">
    <property type="entry name" value="TRANSCRIPTION ELONGATION FACTOR GREA"/>
    <property type="match status" value="1"/>
</dbReference>
<evidence type="ECO:0000256" key="1">
    <source>
        <dbReference type="ARBA" id="ARBA00008213"/>
    </source>
</evidence>
<feature type="domain" description="Transcription elongation factor GreA/GreB N-terminal" evidence="5">
    <location>
        <begin position="19"/>
        <end position="88"/>
    </location>
</feature>
<comment type="caution">
    <text evidence="6">The sequence shown here is derived from an EMBL/GenBank/DDBJ whole genome shotgun (WGS) entry which is preliminary data.</text>
</comment>
<protein>
    <submittedName>
        <fullName evidence="6">Transcription elongation factor GreA</fullName>
    </submittedName>
</protein>
<sequence length="167" mass="18768">MRTLNRKAEKNRPVKPDAILTESKFLELKRQLEKLKNASRPQAASEVRRLAEMGDFSENYAYQIAKGRLRGINNTILRLEHELQQATIIAPPAQTDTVQVGHAVTVECGGQMKIYRILGSAEIDLEKGIISRHSPLGSALLGHRVGETIKLKLGEREVEYRVKKIES</sequence>
<dbReference type="PANTHER" id="PTHR30437:SF4">
    <property type="entry name" value="TRANSCRIPTION ELONGATION FACTOR GREA"/>
    <property type="match status" value="1"/>
</dbReference>
<dbReference type="Pfam" id="PF01272">
    <property type="entry name" value="GreA_GreB"/>
    <property type="match status" value="1"/>
</dbReference>
<dbReference type="SUPFAM" id="SSF46557">
    <property type="entry name" value="GreA transcript cleavage protein, N-terminal domain"/>
    <property type="match status" value="1"/>
</dbReference>
<dbReference type="SUPFAM" id="SSF54534">
    <property type="entry name" value="FKBP-like"/>
    <property type="match status" value="1"/>
</dbReference>
<evidence type="ECO:0000259" key="5">
    <source>
        <dbReference type="Pfam" id="PF03449"/>
    </source>
</evidence>
<feature type="domain" description="Transcription elongation factor GreA/GreB C-terminal" evidence="4">
    <location>
        <begin position="94"/>
        <end position="166"/>
    </location>
</feature>
<dbReference type="InterPro" id="IPR036953">
    <property type="entry name" value="GreA/GreB_C_sf"/>
</dbReference>
<name>A0A0G1YFK5_9BACT</name>
<organism evidence="6 7">
    <name type="scientific">Candidatus Magasanikbacteria bacterium GW2011_GWA2_56_11</name>
    <dbReference type="NCBI Taxonomy" id="1619044"/>
    <lineage>
        <taxon>Bacteria</taxon>
        <taxon>Candidatus Magasanikiibacteriota</taxon>
    </lineage>
</organism>
<keyword evidence="3" id="KW-0804">Transcription</keyword>
<accession>A0A0G1YFK5</accession>
<dbReference type="InterPro" id="IPR022691">
    <property type="entry name" value="Tscrpt_elong_fac_GreA/B_N"/>
</dbReference>
<evidence type="ECO:0000313" key="7">
    <source>
        <dbReference type="Proteomes" id="UP000033870"/>
    </source>
</evidence>
<dbReference type="InterPro" id="IPR001437">
    <property type="entry name" value="Tscrpt_elong_fac_GreA/B_C"/>
</dbReference>
<dbReference type="GO" id="GO:0032784">
    <property type="term" value="P:regulation of DNA-templated transcription elongation"/>
    <property type="evidence" value="ECO:0007669"/>
    <property type="project" value="InterPro"/>
</dbReference>
<evidence type="ECO:0000256" key="3">
    <source>
        <dbReference type="ARBA" id="ARBA00023163"/>
    </source>
</evidence>
<dbReference type="InterPro" id="IPR018151">
    <property type="entry name" value="TF_GreA/GreB_CS"/>
</dbReference>
<evidence type="ECO:0000313" key="6">
    <source>
        <dbReference type="EMBL" id="KKW41985.1"/>
    </source>
</evidence>